<dbReference type="SMART" id="SM00382">
    <property type="entry name" value="AAA"/>
    <property type="match status" value="1"/>
</dbReference>
<dbReference type="InterPro" id="IPR003593">
    <property type="entry name" value="AAA+_ATPase"/>
</dbReference>
<dbReference type="SUPFAM" id="SSF52540">
    <property type="entry name" value="P-loop containing nucleoside triphosphate hydrolases"/>
    <property type="match status" value="1"/>
</dbReference>
<dbReference type="EMBL" id="CP011114">
    <property type="protein sequence ID" value="AKG34436.1"/>
    <property type="molecule type" value="Genomic_DNA"/>
</dbReference>
<dbReference type="InterPro" id="IPR017871">
    <property type="entry name" value="ABC_transporter-like_CS"/>
</dbReference>
<dbReference type="GO" id="GO:0016887">
    <property type="term" value="F:ATP hydrolysis activity"/>
    <property type="evidence" value="ECO:0007669"/>
    <property type="project" value="InterPro"/>
</dbReference>
<feature type="domain" description="ABC transmembrane type-1" evidence="11">
    <location>
        <begin position="16"/>
        <end position="298"/>
    </location>
</feature>
<dbReference type="Pfam" id="PF00005">
    <property type="entry name" value="ABC_tran"/>
    <property type="match status" value="1"/>
</dbReference>
<feature type="domain" description="ABC transporter" evidence="10">
    <location>
        <begin position="353"/>
        <end position="588"/>
    </location>
</feature>
<dbReference type="GO" id="GO:0015421">
    <property type="term" value="F:ABC-type oligopeptide transporter activity"/>
    <property type="evidence" value="ECO:0007669"/>
    <property type="project" value="TreeGrafter"/>
</dbReference>
<dbReference type="CDD" id="cd18548">
    <property type="entry name" value="ABC_6TM_Tm287_like"/>
    <property type="match status" value="1"/>
</dbReference>
<dbReference type="SUPFAM" id="SSF90123">
    <property type="entry name" value="ABC transporter transmembrane region"/>
    <property type="match status" value="1"/>
</dbReference>
<evidence type="ECO:0000313" key="12">
    <source>
        <dbReference type="EMBL" id="AKG34436.1"/>
    </source>
</evidence>
<name>A0A0F7CHG2_PAEDU</name>
<dbReference type="PROSITE" id="PS00211">
    <property type="entry name" value="ABC_TRANSPORTER_1"/>
    <property type="match status" value="1"/>
</dbReference>
<dbReference type="FunFam" id="3.40.50.300:FF:000221">
    <property type="entry name" value="Multidrug ABC transporter ATP-binding protein"/>
    <property type="match status" value="1"/>
</dbReference>
<keyword evidence="5" id="KW-0547">Nucleotide-binding</keyword>
<evidence type="ECO:0000259" key="11">
    <source>
        <dbReference type="PROSITE" id="PS50929"/>
    </source>
</evidence>
<keyword evidence="7 9" id="KW-1133">Transmembrane helix</keyword>
<dbReference type="InterPro" id="IPR011527">
    <property type="entry name" value="ABC1_TM_dom"/>
</dbReference>
<dbReference type="AlphaFoldDB" id="A0A0F7CHG2"/>
<feature type="transmembrane region" description="Helical" evidence="9">
    <location>
        <begin position="157"/>
        <end position="174"/>
    </location>
</feature>
<reference evidence="12 13" key="2">
    <citation type="journal article" date="2016" name="Genome Announc.">
        <title>Genome Sequence of a Gram-Positive Diazotroph, Paenibacillus durus Type Strain ATCC 35681.</title>
        <authorList>
            <person name="Halim M.A."/>
            <person name="Rahman A.Y."/>
            <person name="Sim K.S."/>
            <person name="Yam H.C."/>
            <person name="Rahim A.A."/>
            <person name="Ghazali A.H."/>
            <person name="Najimudin N."/>
        </authorList>
    </citation>
    <scope>NUCLEOTIDE SEQUENCE [LARGE SCALE GENOMIC DNA]</scope>
    <source>
        <strain evidence="12 13">ATCC 35681</strain>
    </source>
</reference>
<reference evidence="12 13" key="1">
    <citation type="submission" date="2015-03" db="EMBL/GenBank/DDBJ databases">
        <authorList>
            <person name="Abdul Halim M."/>
        </authorList>
    </citation>
    <scope>NUCLEOTIDE SEQUENCE [LARGE SCALE GENOMIC DNA]</scope>
    <source>
        <strain evidence="12 13">ATCC 35681</strain>
    </source>
</reference>
<evidence type="ECO:0000259" key="10">
    <source>
        <dbReference type="PROSITE" id="PS50893"/>
    </source>
</evidence>
<evidence type="ECO:0000256" key="7">
    <source>
        <dbReference type="ARBA" id="ARBA00022989"/>
    </source>
</evidence>
<dbReference type="InterPro" id="IPR039421">
    <property type="entry name" value="Type_1_exporter"/>
</dbReference>
<accession>A0A0F7CHG2</accession>
<dbReference type="Proteomes" id="UP000034189">
    <property type="component" value="Chromosome"/>
</dbReference>
<evidence type="ECO:0000313" key="13">
    <source>
        <dbReference type="Proteomes" id="UP000034189"/>
    </source>
</evidence>
<dbReference type="InterPro" id="IPR027417">
    <property type="entry name" value="P-loop_NTPase"/>
</dbReference>
<dbReference type="InterPro" id="IPR036640">
    <property type="entry name" value="ABC1_TM_sf"/>
</dbReference>
<evidence type="ECO:0000256" key="2">
    <source>
        <dbReference type="ARBA" id="ARBA00022448"/>
    </source>
</evidence>
<organism evidence="12 13">
    <name type="scientific">Paenibacillus durus ATCC 35681</name>
    <dbReference type="NCBI Taxonomy" id="1333534"/>
    <lineage>
        <taxon>Bacteria</taxon>
        <taxon>Bacillati</taxon>
        <taxon>Bacillota</taxon>
        <taxon>Bacilli</taxon>
        <taxon>Bacillales</taxon>
        <taxon>Paenibacillaceae</taxon>
        <taxon>Paenibacillus</taxon>
    </lineage>
</organism>
<dbReference type="Gene3D" id="3.40.50.300">
    <property type="entry name" value="P-loop containing nucleotide triphosphate hydrolases"/>
    <property type="match status" value="1"/>
</dbReference>
<comment type="subcellular location">
    <subcellularLocation>
        <location evidence="1">Cell membrane</location>
        <topology evidence="1">Multi-pass membrane protein</topology>
    </subcellularLocation>
</comment>
<feature type="transmembrane region" description="Helical" evidence="9">
    <location>
        <begin position="272"/>
        <end position="296"/>
    </location>
</feature>
<keyword evidence="4 9" id="KW-0812">Transmembrane</keyword>
<protein>
    <submittedName>
        <fullName evidence="12">ATP-binding protein</fullName>
    </submittedName>
</protein>
<evidence type="ECO:0000256" key="8">
    <source>
        <dbReference type="ARBA" id="ARBA00023136"/>
    </source>
</evidence>
<dbReference type="Pfam" id="PF00664">
    <property type="entry name" value="ABC_membrane"/>
    <property type="match status" value="1"/>
</dbReference>
<dbReference type="PATRIC" id="fig|1333534.5.peg.1644"/>
<dbReference type="PROSITE" id="PS50929">
    <property type="entry name" value="ABC_TM1F"/>
    <property type="match status" value="1"/>
</dbReference>
<dbReference type="InterPro" id="IPR003439">
    <property type="entry name" value="ABC_transporter-like_ATP-bd"/>
</dbReference>
<feature type="transmembrane region" description="Helical" evidence="9">
    <location>
        <begin position="133"/>
        <end position="151"/>
    </location>
</feature>
<keyword evidence="8 9" id="KW-0472">Membrane</keyword>
<evidence type="ECO:0000256" key="5">
    <source>
        <dbReference type="ARBA" id="ARBA00022741"/>
    </source>
</evidence>
<dbReference type="OrthoDB" id="9770415at2"/>
<keyword evidence="2" id="KW-0813">Transport</keyword>
<keyword evidence="3" id="KW-1003">Cell membrane</keyword>
<evidence type="ECO:0000256" key="1">
    <source>
        <dbReference type="ARBA" id="ARBA00004651"/>
    </source>
</evidence>
<dbReference type="Gene3D" id="1.20.1560.10">
    <property type="entry name" value="ABC transporter type 1, transmembrane domain"/>
    <property type="match status" value="1"/>
</dbReference>
<proteinExistence type="predicted"/>
<evidence type="ECO:0000256" key="6">
    <source>
        <dbReference type="ARBA" id="ARBA00022840"/>
    </source>
</evidence>
<evidence type="ECO:0000256" key="9">
    <source>
        <dbReference type="SAM" id="Phobius"/>
    </source>
</evidence>
<feature type="transmembrane region" description="Helical" evidence="9">
    <location>
        <begin position="20"/>
        <end position="40"/>
    </location>
</feature>
<evidence type="ECO:0000256" key="3">
    <source>
        <dbReference type="ARBA" id="ARBA00022475"/>
    </source>
</evidence>
<dbReference type="GO" id="GO:0005524">
    <property type="term" value="F:ATP binding"/>
    <property type="evidence" value="ECO:0007669"/>
    <property type="project" value="UniProtKB-KW"/>
</dbReference>
<dbReference type="PANTHER" id="PTHR43394">
    <property type="entry name" value="ATP-DEPENDENT PERMEASE MDL1, MITOCHONDRIAL"/>
    <property type="match status" value="1"/>
</dbReference>
<dbReference type="RefSeq" id="WP_025695885.1">
    <property type="nucleotide sequence ID" value="NZ_ASQQ01000399.1"/>
</dbReference>
<dbReference type="PROSITE" id="PS50893">
    <property type="entry name" value="ABC_TRANSPORTER_2"/>
    <property type="match status" value="1"/>
</dbReference>
<evidence type="ECO:0000256" key="4">
    <source>
        <dbReference type="ARBA" id="ARBA00022692"/>
    </source>
</evidence>
<sequence>MNKISVFLKPYRKQLIIGPIFKLLEAILELLLPTIVALMVNRGIGLHDSTYVYRMGGLMLLMSILGFACSMVCQYSASRASQGFGTRLRNAMFRHISSLSYAELDRFGTPSLINRITNDVNQLQLAVAMLIRLVIRAPFIAIGAIIMAMILDFRLSLVLLAAAPVFAVLLYWIISRSSPLYRKYQQKLDSIAQVLSENLSGIRVIRAFAKRRKERERFGAAADDVTATALHVGRISALLSPLTSLVVNAAILAILWAGGIHINAGRLSQGEIIAFINYVTQILLALIVTSNLVIIFTKANSSLSRVNEVLAVSSSVAEPEHPVISPLAETREFLAMQAGRTDGSEPAVQVPAIEFDHVSFGYSKAGELALDDISVKIWRGETVGLIGGTGSGKSTFVNLIPRFYDAFSGEVRVDGVNVKDYPLLRLRESIGIVPQKAVLFTGTIADNIRWGKTEATEDEIRAAAAVAQAEEFISKLPEGLNTEVSRGGLNLSGGQKQRLTIARAVVGRPDILILDDSSSALDFATDAALRRELKESRAGMTTLVVSQRVGTVRQADRIIVFEDGRIAGVGRHEDLLHSCEVYREICNSQLSSEEAAL</sequence>
<dbReference type="HOGENOM" id="CLU_000604_84_3_9"/>
<feature type="transmembrane region" description="Helical" evidence="9">
    <location>
        <begin position="238"/>
        <end position="260"/>
    </location>
</feature>
<gene>
    <name evidence="12" type="ORF">VK70_07515</name>
</gene>
<feature type="transmembrane region" description="Helical" evidence="9">
    <location>
        <begin position="52"/>
        <end position="73"/>
    </location>
</feature>
<dbReference type="GO" id="GO:0005886">
    <property type="term" value="C:plasma membrane"/>
    <property type="evidence" value="ECO:0007669"/>
    <property type="project" value="UniProtKB-SubCell"/>
</dbReference>
<dbReference type="PANTHER" id="PTHR43394:SF1">
    <property type="entry name" value="ATP-BINDING CASSETTE SUB-FAMILY B MEMBER 10, MITOCHONDRIAL"/>
    <property type="match status" value="1"/>
</dbReference>
<keyword evidence="6 12" id="KW-0067">ATP-binding</keyword>